<reference evidence="1 2" key="1">
    <citation type="journal article" date="2020" name="ISME J.">
        <title>Comparative genomics reveals insights into cyanobacterial evolution and habitat adaptation.</title>
        <authorList>
            <person name="Chen M.Y."/>
            <person name="Teng W.K."/>
            <person name="Zhao L."/>
            <person name="Hu C.X."/>
            <person name="Zhou Y.K."/>
            <person name="Han B.P."/>
            <person name="Song L.R."/>
            <person name="Shu W.S."/>
        </authorList>
    </citation>
    <scope>NUCLEOTIDE SEQUENCE [LARGE SCALE GENOMIC DNA]</scope>
    <source>
        <strain evidence="1 2">FACHB-1050</strain>
    </source>
</reference>
<evidence type="ECO:0000313" key="2">
    <source>
        <dbReference type="Proteomes" id="UP000618445"/>
    </source>
</evidence>
<dbReference type="RefSeq" id="WP_190579439.1">
    <property type="nucleotide sequence ID" value="NZ_CAWPQU010000022.1"/>
</dbReference>
<evidence type="ECO:0000313" key="1">
    <source>
        <dbReference type="EMBL" id="MBD2318439.1"/>
    </source>
</evidence>
<dbReference type="EMBL" id="JACJQY010000029">
    <property type="protein sequence ID" value="MBD2318439.1"/>
    <property type="molecule type" value="Genomic_DNA"/>
</dbReference>
<comment type="caution">
    <text evidence="1">The sequence shown here is derived from an EMBL/GenBank/DDBJ whole genome shotgun (WGS) entry which is preliminary data.</text>
</comment>
<proteinExistence type="predicted"/>
<dbReference type="Proteomes" id="UP000618445">
    <property type="component" value="Unassembled WGS sequence"/>
</dbReference>
<protein>
    <submittedName>
        <fullName evidence="1">Uncharacterized protein</fullName>
    </submittedName>
</protein>
<gene>
    <name evidence="1" type="ORF">H6G05_16485</name>
</gene>
<keyword evidence="2" id="KW-1185">Reference proteome</keyword>
<accession>A0ABR8CCY6</accession>
<sequence length="61" mass="7311">MSYQEMLHPWAIARPLPNNIQSVIVGRFRRRVDAEEHLKFLRKRIPAVKFFIVFDCQTNLL</sequence>
<organism evidence="1 2">
    <name type="scientific">Phormidium tenue FACHB-1050</name>
    <dbReference type="NCBI Taxonomy" id="2692857"/>
    <lineage>
        <taxon>Bacteria</taxon>
        <taxon>Bacillati</taxon>
        <taxon>Cyanobacteriota</taxon>
        <taxon>Cyanophyceae</taxon>
        <taxon>Oscillatoriophycideae</taxon>
        <taxon>Oscillatoriales</taxon>
        <taxon>Oscillatoriaceae</taxon>
        <taxon>Phormidium</taxon>
    </lineage>
</organism>
<name>A0ABR8CCY6_9CYAN</name>